<name>M7PHW7_9GAMM</name>
<comment type="caution">
    <text evidence="1">The sequence shown here is derived from an EMBL/GenBank/DDBJ whole genome shotgun (WGS) entry which is preliminary data.</text>
</comment>
<dbReference type="EMBL" id="APHR01000022">
    <property type="protein sequence ID" value="EMR13485.1"/>
    <property type="molecule type" value="Genomic_DNA"/>
</dbReference>
<dbReference type="AlphaFoldDB" id="M7PHW7"/>
<accession>M7PHW7</accession>
<proteinExistence type="predicted"/>
<dbReference type="Proteomes" id="UP000012019">
    <property type="component" value="Unassembled WGS sequence"/>
</dbReference>
<reference evidence="1 2" key="1">
    <citation type="journal article" date="2013" name="Genome Announc.">
        <title>Draft Genome Sequence of Methylophaga lonarensis MPLT, a Haloalkaliphilic (Non-Methane-Utilizing) Methylotroph.</title>
        <authorList>
            <person name="Shetty S.A."/>
            <person name="Marathe N.P."/>
            <person name="Munot H."/>
            <person name="Antony C.P."/>
            <person name="Dhotre D.P."/>
            <person name="Murrell J.C."/>
            <person name="Shouche Y.S."/>
        </authorList>
    </citation>
    <scope>NUCLEOTIDE SEQUENCE [LARGE SCALE GENOMIC DNA]</scope>
    <source>
        <strain evidence="1 2">MPL</strain>
    </source>
</reference>
<protein>
    <submittedName>
        <fullName evidence="1">Uncharacterized protein</fullName>
    </submittedName>
</protein>
<organism evidence="1 2">
    <name type="scientific">Methylophaga lonarensis MPL</name>
    <dbReference type="NCBI Taxonomy" id="1286106"/>
    <lineage>
        <taxon>Bacteria</taxon>
        <taxon>Pseudomonadati</taxon>
        <taxon>Pseudomonadota</taxon>
        <taxon>Gammaproteobacteria</taxon>
        <taxon>Thiotrichales</taxon>
        <taxon>Piscirickettsiaceae</taxon>
        <taxon>Methylophaga</taxon>
    </lineage>
</organism>
<keyword evidence="2" id="KW-1185">Reference proteome</keyword>
<dbReference type="RefSeq" id="WP_009726009.1">
    <property type="nucleotide sequence ID" value="NZ_APHR01000022.1"/>
</dbReference>
<evidence type="ECO:0000313" key="2">
    <source>
        <dbReference type="Proteomes" id="UP000012019"/>
    </source>
</evidence>
<sequence length="69" mass="7966">MTNQTALLDETKQILIELFDDAIQHDGYSDIGIQIRILKRGQKEVIFHYGKQYRFVLDVPNNMINSQAG</sequence>
<gene>
    <name evidence="1" type="ORF">MPL1_04987</name>
</gene>
<dbReference type="STRING" id="1286106.MPL1_04987"/>
<evidence type="ECO:0000313" key="1">
    <source>
        <dbReference type="EMBL" id="EMR13485.1"/>
    </source>
</evidence>